<reference evidence="2 3" key="1">
    <citation type="submission" date="2018-09" db="EMBL/GenBank/DDBJ databases">
        <title>YIM 75507 draft genome.</title>
        <authorList>
            <person name="Tang S."/>
            <person name="Feng Y."/>
        </authorList>
    </citation>
    <scope>NUCLEOTIDE SEQUENCE [LARGE SCALE GENOMIC DNA]</scope>
    <source>
        <strain evidence="2 3">YIM 75507</strain>
    </source>
</reference>
<evidence type="ECO:0000259" key="1">
    <source>
        <dbReference type="Pfam" id="PF12867"/>
    </source>
</evidence>
<gene>
    <name evidence="2" type="ORF">D5H75_04775</name>
</gene>
<name>A0A3A4BC26_9ACTN</name>
<dbReference type="Pfam" id="PF12867">
    <property type="entry name" value="DinB_2"/>
    <property type="match status" value="1"/>
</dbReference>
<evidence type="ECO:0000313" key="2">
    <source>
        <dbReference type="EMBL" id="RJL36073.1"/>
    </source>
</evidence>
<dbReference type="Gene3D" id="1.20.120.450">
    <property type="entry name" value="dinb family like domain"/>
    <property type="match status" value="1"/>
</dbReference>
<dbReference type="EMBL" id="QZEY01000001">
    <property type="protein sequence ID" value="RJL36073.1"/>
    <property type="molecule type" value="Genomic_DNA"/>
</dbReference>
<dbReference type="InterPro" id="IPR024775">
    <property type="entry name" value="DinB-like"/>
</dbReference>
<evidence type="ECO:0000313" key="3">
    <source>
        <dbReference type="Proteomes" id="UP000265768"/>
    </source>
</evidence>
<feature type="domain" description="DinB-like" evidence="1">
    <location>
        <begin position="12"/>
        <end position="162"/>
    </location>
</feature>
<dbReference type="AlphaFoldDB" id="A0A3A4BC26"/>
<organism evidence="2 3">
    <name type="scientific">Bailinhaonella thermotolerans</name>
    <dbReference type="NCBI Taxonomy" id="1070861"/>
    <lineage>
        <taxon>Bacteria</taxon>
        <taxon>Bacillati</taxon>
        <taxon>Actinomycetota</taxon>
        <taxon>Actinomycetes</taxon>
        <taxon>Streptosporangiales</taxon>
        <taxon>Streptosporangiaceae</taxon>
        <taxon>Bailinhaonella</taxon>
    </lineage>
</organism>
<dbReference type="InterPro" id="IPR034660">
    <property type="entry name" value="DinB/YfiT-like"/>
</dbReference>
<dbReference type="OrthoDB" id="5022306at2"/>
<comment type="caution">
    <text evidence="2">The sequence shown here is derived from an EMBL/GenBank/DDBJ whole genome shotgun (WGS) entry which is preliminary data.</text>
</comment>
<dbReference type="SUPFAM" id="SSF109854">
    <property type="entry name" value="DinB/YfiT-like putative metalloenzymes"/>
    <property type="match status" value="1"/>
</dbReference>
<accession>A0A3A4BC26</accession>
<keyword evidence="3" id="KW-1185">Reference proteome</keyword>
<dbReference type="RefSeq" id="WP_119925047.1">
    <property type="nucleotide sequence ID" value="NZ_QZEY01000001.1"/>
</dbReference>
<protein>
    <submittedName>
        <fullName evidence="2">DinB family protein</fullName>
    </submittedName>
</protein>
<dbReference type="Proteomes" id="UP000265768">
    <property type="component" value="Unassembled WGS sequence"/>
</dbReference>
<sequence>MINPRVALLTGQLDIAMALLEYHLKDLDDEAALWEPAAHCWTVRRDERGRWVADFQDTEPDPAPAVTIAWVTWHIGFWWTTTMGHCFGGGAPAREEITWPGTAGAAADWLRDLHRRWREHLETLTDADLDSTERTAGLWGQEMTLGSVAGWVNVELTKNVAELGLLRNLRGARAGRPLG</sequence>
<proteinExistence type="predicted"/>